<feature type="transmembrane region" description="Helical" evidence="1">
    <location>
        <begin position="131"/>
        <end position="148"/>
    </location>
</feature>
<evidence type="ECO:0008006" key="4">
    <source>
        <dbReference type="Google" id="ProtNLM"/>
    </source>
</evidence>
<proteinExistence type="predicted"/>
<comment type="caution">
    <text evidence="2">The sequence shown here is derived from an EMBL/GenBank/DDBJ whole genome shotgun (WGS) entry which is preliminary data.</text>
</comment>
<organism evidence="2 3">
    <name type="scientific">Actinophytocola xanthii</name>
    <dbReference type="NCBI Taxonomy" id="1912961"/>
    <lineage>
        <taxon>Bacteria</taxon>
        <taxon>Bacillati</taxon>
        <taxon>Actinomycetota</taxon>
        <taxon>Actinomycetes</taxon>
        <taxon>Pseudonocardiales</taxon>
        <taxon>Pseudonocardiaceae</taxon>
    </lineage>
</organism>
<gene>
    <name evidence="2" type="ORF">BU204_01400</name>
</gene>
<evidence type="ECO:0000256" key="1">
    <source>
        <dbReference type="SAM" id="Phobius"/>
    </source>
</evidence>
<keyword evidence="1" id="KW-0472">Membrane</keyword>
<dbReference type="EMBL" id="MSIE01000001">
    <property type="protein sequence ID" value="OLF19598.1"/>
    <property type="molecule type" value="Genomic_DNA"/>
</dbReference>
<dbReference type="Proteomes" id="UP000185596">
    <property type="component" value="Unassembled WGS sequence"/>
</dbReference>
<dbReference type="STRING" id="1912961.BU204_01400"/>
<feature type="transmembrane region" description="Helical" evidence="1">
    <location>
        <begin position="36"/>
        <end position="56"/>
    </location>
</feature>
<feature type="transmembrane region" description="Helical" evidence="1">
    <location>
        <begin position="63"/>
        <end position="82"/>
    </location>
</feature>
<keyword evidence="1" id="KW-0812">Transmembrane</keyword>
<keyword evidence="3" id="KW-1185">Reference proteome</keyword>
<feature type="transmembrane region" description="Helical" evidence="1">
    <location>
        <begin position="12"/>
        <end position="30"/>
    </location>
</feature>
<reference evidence="2 3" key="1">
    <citation type="submission" date="2016-12" db="EMBL/GenBank/DDBJ databases">
        <title>The draft genome sequence of Actinophytocola sp. 11-183.</title>
        <authorList>
            <person name="Wang W."/>
            <person name="Yuan L."/>
        </authorList>
    </citation>
    <scope>NUCLEOTIDE SEQUENCE [LARGE SCALE GENOMIC DNA]</scope>
    <source>
        <strain evidence="2 3">11-183</strain>
    </source>
</reference>
<feature type="transmembrane region" description="Helical" evidence="1">
    <location>
        <begin position="102"/>
        <end position="122"/>
    </location>
</feature>
<keyword evidence="1" id="KW-1133">Transmembrane helix</keyword>
<evidence type="ECO:0000313" key="3">
    <source>
        <dbReference type="Proteomes" id="UP000185596"/>
    </source>
</evidence>
<evidence type="ECO:0000313" key="2">
    <source>
        <dbReference type="EMBL" id="OLF19598.1"/>
    </source>
</evidence>
<protein>
    <recommendedName>
        <fullName evidence="4">Integral membrane regulator</fullName>
    </recommendedName>
</protein>
<dbReference type="AlphaFoldDB" id="A0A1Q8CZ10"/>
<sequence>MDGVPVAVASRLVVAVCAFVGLGFAVATLNDPWPALSQQASLFAGVVYLALALAGARAARVSGWLRGATTVLLLLVCLTYLTVIEGDLYSVSSLFEHLLTPLAALADWVLVGRAAVVVRWWYPLSWVLPPLLYLIYFLVADVGLYRGFLDPQSPDFATTVALFLVAVVAAGYLLYGIVRPVRTRAVAEAG</sequence>
<accession>A0A1Q8CZ10</accession>
<feature type="transmembrane region" description="Helical" evidence="1">
    <location>
        <begin position="160"/>
        <end position="178"/>
    </location>
</feature>
<name>A0A1Q8CZ10_9PSEU</name>
<dbReference type="RefSeq" id="WP_075123632.1">
    <property type="nucleotide sequence ID" value="NZ_MSIE01000001.1"/>
</dbReference>